<name>A0A1I2RKC3_9LACO</name>
<dbReference type="NCBIfam" id="TIGR01560">
    <property type="entry name" value="put_DNA_pack"/>
    <property type="match status" value="1"/>
</dbReference>
<dbReference type="InterPro" id="IPR021146">
    <property type="entry name" value="Phage_gp6-like_head-tail"/>
</dbReference>
<dbReference type="Gene3D" id="1.10.3230.30">
    <property type="entry name" value="Phage gp6-like head-tail connector protein"/>
    <property type="match status" value="1"/>
</dbReference>
<dbReference type="OrthoDB" id="2149719at2"/>
<evidence type="ECO:0000313" key="1">
    <source>
        <dbReference type="EMBL" id="SFG41018.1"/>
    </source>
</evidence>
<dbReference type="EMBL" id="FOPI01000018">
    <property type="protein sequence ID" value="SFG41018.1"/>
    <property type="molecule type" value="Genomic_DNA"/>
</dbReference>
<organism evidence="1 2">
    <name type="scientific">Ligilactobacillus ruminis DSM 20403 = NBRC 102161</name>
    <dbReference type="NCBI Taxonomy" id="1423798"/>
    <lineage>
        <taxon>Bacteria</taxon>
        <taxon>Bacillati</taxon>
        <taxon>Bacillota</taxon>
        <taxon>Bacilli</taxon>
        <taxon>Lactobacillales</taxon>
        <taxon>Lactobacillaceae</taxon>
        <taxon>Ligilactobacillus</taxon>
    </lineage>
</organism>
<dbReference type="AlphaFoldDB" id="A0A1I2RKC3"/>
<sequence>MAVSLETLKDSLRVDDTVDDELLTGYLDAASSFIMNAVGADDASYYDNNGRFDTAVLALASTYYMYRMTAFTGSVTTINATMNSLIGQMRGEVAALEESQYKPDEG</sequence>
<dbReference type="InterPro" id="IPR006450">
    <property type="entry name" value="Phage_HK97_gp6-like"/>
</dbReference>
<gene>
    <name evidence="1" type="ORF">SAMN02910432_01242</name>
</gene>
<proteinExistence type="predicted"/>
<reference evidence="2" key="1">
    <citation type="submission" date="2016-10" db="EMBL/GenBank/DDBJ databases">
        <authorList>
            <person name="Varghese N."/>
            <person name="Submissions S."/>
        </authorList>
    </citation>
    <scope>NUCLEOTIDE SEQUENCE [LARGE SCALE GENOMIC DNA]</scope>
    <source>
        <strain evidence="2">DSM 20403</strain>
    </source>
</reference>
<protein>
    <submittedName>
        <fullName evidence="1">Uncharacterized phage protein (Possible DNA packaging)</fullName>
    </submittedName>
</protein>
<dbReference type="Pfam" id="PF05135">
    <property type="entry name" value="Phage_connect_1"/>
    <property type="match status" value="1"/>
</dbReference>
<dbReference type="RefSeq" id="WP_046922195.1">
    <property type="nucleotide sequence ID" value="NZ_AYYL01000014.1"/>
</dbReference>
<dbReference type="Proteomes" id="UP000182635">
    <property type="component" value="Unassembled WGS sequence"/>
</dbReference>
<evidence type="ECO:0000313" key="2">
    <source>
        <dbReference type="Proteomes" id="UP000182635"/>
    </source>
</evidence>
<accession>A0A1I2RKC3</accession>
<dbReference type="CDD" id="cd08054">
    <property type="entry name" value="gp6"/>
    <property type="match status" value="1"/>
</dbReference>